<dbReference type="EMBL" id="QOHO01000025">
    <property type="protein sequence ID" value="RFZ79271.1"/>
    <property type="molecule type" value="Genomic_DNA"/>
</dbReference>
<proteinExistence type="predicted"/>
<reference evidence="2 3" key="1">
    <citation type="submission" date="2018-07" db="EMBL/GenBank/DDBJ databases">
        <title>New species, Clostridium PI-S10-A1B.</title>
        <authorList>
            <person name="Krishna G."/>
            <person name="Summeta K."/>
            <person name="Shikha S."/>
            <person name="Prabhu P.B."/>
            <person name="Suresh K."/>
        </authorList>
    </citation>
    <scope>NUCLEOTIDE SEQUENCE [LARGE SCALE GENOMIC DNA]</scope>
    <source>
        <strain evidence="2 3">PI-S10-A1B</strain>
    </source>
</reference>
<evidence type="ECO:0000313" key="3">
    <source>
        <dbReference type="Proteomes" id="UP000260680"/>
    </source>
</evidence>
<name>A0A3E2NEG0_9FIRM</name>
<evidence type="ECO:0000313" key="2">
    <source>
        <dbReference type="EMBL" id="RFZ79271.1"/>
    </source>
</evidence>
<gene>
    <name evidence="2" type="ORF">DS742_08570</name>
    <name evidence="1" type="ORF">LAD12857_17230</name>
</gene>
<protein>
    <recommendedName>
        <fullName evidence="5">SMI1/KNR4 family protein</fullName>
    </recommendedName>
</protein>
<organism evidence="2 3">
    <name type="scientific">Lacrimispora amygdalina</name>
    <dbReference type="NCBI Taxonomy" id="253257"/>
    <lineage>
        <taxon>Bacteria</taxon>
        <taxon>Bacillati</taxon>
        <taxon>Bacillota</taxon>
        <taxon>Clostridia</taxon>
        <taxon>Lachnospirales</taxon>
        <taxon>Lachnospiraceae</taxon>
        <taxon>Lacrimispora</taxon>
    </lineage>
</organism>
<accession>A0A3E2NEG0</accession>
<dbReference type="EMBL" id="BRPJ01000031">
    <property type="protein sequence ID" value="GLB29800.1"/>
    <property type="molecule type" value="Genomic_DNA"/>
</dbReference>
<dbReference type="Proteomes" id="UP001419084">
    <property type="component" value="Unassembled WGS sequence"/>
</dbReference>
<comment type="caution">
    <text evidence="2">The sequence shown here is derived from an EMBL/GenBank/DDBJ whole genome shotgun (WGS) entry which is preliminary data.</text>
</comment>
<reference evidence="1 4" key="2">
    <citation type="journal article" date="2024" name="Int. J. Syst. Evol. Microbiol.">
        <title>Lacrimispora brassicae sp. nov. isolated from fermented cabbage, and proposal of Clostridium indicum Gundawar et al. 2019 and Clostridium methoxybenzovorans Mechichi et al. 1999 as heterotypic synonyms of Lacrimispora amygdalina (Parshina et al. 2003) Haas and Blanchard 2020 and Lacrimispora indolis (McClung and McCoy 1957) Haas and Blanchard 2020, respectively.</title>
        <authorList>
            <person name="Kobayashi H."/>
            <person name="Tanizawa Y."/>
            <person name="Sakamoto M."/>
            <person name="Ohkuma M."/>
            <person name="Tohno M."/>
        </authorList>
    </citation>
    <scope>NUCLEOTIDE SEQUENCE [LARGE SCALE GENOMIC DNA]</scope>
    <source>
        <strain evidence="1 4">DSM 12857</strain>
    </source>
</reference>
<sequence length="116" mass="14098">MLEKLKEYENLLGYKYPDAYLKVVELKLLDFDNWFLMSFEQLVDRREELIKRYPNRNLVPFAGRYDSDDIACFEIDFGEKVFIVHDYATEGFERRQEFDDFWSWFISAIKELIGIE</sequence>
<dbReference type="Proteomes" id="UP000260680">
    <property type="component" value="Unassembled WGS sequence"/>
</dbReference>
<dbReference type="SUPFAM" id="SSF160631">
    <property type="entry name" value="SMI1/KNR4-like"/>
    <property type="match status" value="1"/>
</dbReference>
<dbReference type="AlphaFoldDB" id="A0A3E2NEG0"/>
<dbReference type="InterPro" id="IPR037883">
    <property type="entry name" value="Knr4/Smi1-like_sf"/>
</dbReference>
<dbReference type="OrthoDB" id="6058590at2"/>
<evidence type="ECO:0000313" key="4">
    <source>
        <dbReference type="Proteomes" id="UP001419084"/>
    </source>
</evidence>
<evidence type="ECO:0000313" key="1">
    <source>
        <dbReference type="EMBL" id="GLB29800.1"/>
    </source>
</evidence>
<keyword evidence="4" id="KW-1185">Reference proteome</keyword>
<evidence type="ECO:0008006" key="5">
    <source>
        <dbReference type="Google" id="ProtNLM"/>
    </source>
</evidence>
<dbReference type="RefSeq" id="WP_117416580.1">
    <property type="nucleotide sequence ID" value="NZ_BRPJ01000031.1"/>
</dbReference>